<reference evidence="6 7" key="1">
    <citation type="submission" date="2018-01" db="EMBL/GenBank/DDBJ databases">
        <title>Harnessing the power of phylogenomics to disentangle the directionality and signatures of interkingdom host jumping in the parasitic fungal genus Tolypocladium.</title>
        <authorList>
            <person name="Quandt C.A."/>
            <person name="Patterson W."/>
            <person name="Spatafora J.W."/>
        </authorList>
    </citation>
    <scope>NUCLEOTIDE SEQUENCE [LARGE SCALE GENOMIC DNA]</scope>
    <source>
        <strain evidence="6 7">NRBC 100945</strain>
    </source>
</reference>
<dbReference type="OrthoDB" id="47785at2759"/>
<dbReference type="GO" id="GO:0003697">
    <property type="term" value="F:single-stranded DNA binding"/>
    <property type="evidence" value="ECO:0007669"/>
    <property type="project" value="TreeGrafter"/>
</dbReference>
<sequence>MARSDPAMPEIGSDADDDEALRYAIALSLQEHGQASPAGKAPPTTSSVREDPRRPEASLGLLSLDRKKMEEERLARLAKKRPRSPSDGDGDDGGGGGGDDVVEVPPPRKKQVAPPPTPSKAIRPDTTVPYPNGAVKRTWVRGYPRTGDDIKIEEVLQKDKLLLGILSSFQWDEEWMTSKVDMTRTKLVLAAFAADDRQKEAMRANVPPSTKFCFPQMHGPGSMHSKLQVLKFPDYLRVVVPTGNLVPYDWGETGVMENMVFLIDLPRLDKAADHKPTMFSLELERFLRAMGIEDRMIDGLSNYDFSRTSNLGFVHSRPGGHTDESLKRVGYCGLGATVAALGLATTEPVEVDVAACAMRLPSVSEAYALTPGTSVPLSDPSKANWSRPWDAGMKEYNARTSRKPGDKRSRPSQLLKDRFRIYFPTNQTVSESRGGRAAAGTICVQAKWWRSPDFPRELVRDCVNTRQGLLMHSKVIFVRRMKQSEDGLGDSAGWAYVGSANLSESAWGRLVKDRSSGKAKMSCRNWECGVVVPLGMASKEGDDGATDLRVFDGTVPVPMQVPGRAYGPNDEPWFYSGS</sequence>
<dbReference type="InterPro" id="IPR010347">
    <property type="entry name" value="Tdp1"/>
</dbReference>
<dbReference type="Pfam" id="PF02809">
    <property type="entry name" value="UIM"/>
    <property type="match status" value="1"/>
</dbReference>
<evidence type="ECO:0000313" key="7">
    <source>
        <dbReference type="Proteomes" id="UP000237481"/>
    </source>
</evidence>
<evidence type="ECO:0000256" key="1">
    <source>
        <dbReference type="PIRSR" id="PIRSR610347-1"/>
    </source>
</evidence>
<feature type="binding site" evidence="2">
    <location>
        <position position="226"/>
    </location>
    <ligand>
        <name>substrate</name>
    </ligand>
</feature>
<dbReference type="Gene3D" id="3.30.870.10">
    <property type="entry name" value="Endonuclease Chain A"/>
    <property type="match status" value="2"/>
</dbReference>
<proteinExistence type="predicted"/>
<feature type="domain" description="PLD phosphodiesterase" evidence="5">
    <location>
        <begin position="467"/>
        <end position="506"/>
    </location>
</feature>
<dbReference type="EMBL" id="PKSG01000671">
    <property type="protein sequence ID" value="POR33586.1"/>
    <property type="molecule type" value="Genomic_DNA"/>
</dbReference>
<dbReference type="SUPFAM" id="SSF56024">
    <property type="entry name" value="Phospholipase D/nuclease"/>
    <property type="match status" value="2"/>
</dbReference>
<dbReference type="GO" id="GO:0006281">
    <property type="term" value="P:DNA repair"/>
    <property type="evidence" value="ECO:0007669"/>
    <property type="project" value="InterPro"/>
</dbReference>
<dbReference type="PANTHER" id="PTHR12415">
    <property type="entry name" value="TYROSYL-DNA PHOSPHODIESTERASE 1"/>
    <property type="match status" value="1"/>
</dbReference>
<dbReference type="GO" id="GO:0005634">
    <property type="term" value="C:nucleus"/>
    <property type="evidence" value="ECO:0007669"/>
    <property type="project" value="InterPro"/>
</dbReference>
<dbReference type="InterPro" id="IPR003903">
    <property type="entry name" value="UIM_dom"/>
</dbReference>
<gene>
    <name evidence="6" type="ORF">TPAR_06216</name>
</gene>
<accession>A0A2S4KTS6</accession>
<evidence type="ECO:0000259" key="5">
    <source>
        <dbReference type="PROSITE" id="PS50035"/>
    </source>
</evidence>
<feature type="compositionally biased region" description="Basic and acidic residues" evidence="4">
    <location>
        <begin position="64"/>
        <end position="75"/>
    </location>
</feature>
<feature type="region of interest" description="Disordered" evidence="4">
    <location>
        <begin position="28"/>
        <end position="130"/>
    </location>
</feature>
<dbReference type="InterPro" id="IPR001736">
    <property type="entry name" value="PLipase_D/transphosphatidylase"/>
</dbReference>
<dbReference type="GO" id="GO:0017005">
    <property type="term" value="F:3'-tyrosyl-DNA phosphodiesterase activity"/>
    <property type="evidence" value="ECO:0007669"/>
    <property type="project" value="TreeGrafter"/>
</dbReference>
<dbReference type="CDD" id="cd09122">
    <property type="entry name" value="PLDc_Tdp1_1"/>
    <property type="match status" value="1"/>
</dbReference>
<dbReference type="PANTHER" id="PTHR12415:SF4">
    <property type="entry name" value="TYROSYL-DNA PHOSPHODIESTERASE DOMAIN-CONTAINING PROTEIN"/>
    <property type="match status" value="1"/>
</dbReference>
<comment type="caution">
    <text evidence="6">The sequence shown here is derived from an EMBL/GenBank/DDBJ whole genome shotgun (WGS) entry which is preliminary data.</text>
</comment>
<dbReference type="AlphaFoldDB" id="A0A2S4KTS6"/>
<protein>
    <recommendedName>
        <fullName evidence="5">PLD phosphodiesterase domain-containing protein</fullName>
    </recommendedName>
</protein>
<feature type="binding site" evidence="2">
    <location>
        <position position="474"/>
    </location>
    <ligand>
        <name>substrate</name>
    </ligand>
</feature>
<feature type="site" description="Interaction with DNA" evidence="3">
    <location>
        <position position="503"/>
    </location>
</feature>
<dbReference type="STRING" id="94208.A0A2S4KTS6"/>
<dbReference type="PROSITE" id="PS50330">
    <property type="entry name" value="UIM"/>
    <property type="match status" value="1"/>
</dbReference>
<dbReference type="SMART" id="SM00726">
    <property type="entry name" value="UIM"/>
    <property type="match status" value="1"/>
</dbReference>
<dbReference type="PROSITE" id="PS50035">
    <property type="entry name" value="PLD"/>
    <property type="match status" value="1"/>
</dbReference>
<feature type="active site" description="Proton donor/acceptor" evidence="1">
    <location>
        <position position="472"/>
    </location>
</feature>
<evidence type="ECO:0000256" key="2">
    <source>
        <dbReference type="PIRSR" id="PIRSR610347-2"/>
    </source>
</evidence>
<dbReference type="Proteomes" id="UP000237481">
    <property type="component" value="Unassembled WGS sequence"/>
</dbReference>
<name>A0A2S4KTS6_9HYPO</name>
<organism evidence="6 7">
    <name type="scientific">Tolypocladium paradoxum</name>
    <dbReference type="NCBI Taxonomy" id="94208"/>
    <lineage>
        <taxon>Eukaryota</taxon>
        <taxon>Fungi</taxon>
        <taxon>Dikarya</taxon>
        <taxon>Ascomycota</taxon>
        <taxon>Pezizomycotina</taxon>
        <taxon>Sordariomycetes</taxon>
        <taxon>Hypocreomycetidae</taxon>
        <taxon>Hypocreales</taxon>
        <taxon>Ophiocordycipitaceae</taxon>
        <taxon>Tolypocladium</taxon>
    </lineage>
</organism>
<dbReference type="GO" id="GO:0003690">
    <property type="term" value="F:double-stranded DNA binding"/>
    <property type="evidence" value="ECO:0007669"/>
    <property type="project" value="TreeGrafter"/>
</dbReference>
<feature type="active site" description="Nucleophile" evidence="1">
    <location>
        <position position="224"/>
    </location>
</feature>
<dbReference type="Pfam" id="PF06087">
    <property type="entry name" value="Tyr-DNA_phospho"/>
    <property type="match status" value="1"/>
</dbReference>
<evidence type="ECO:0000256" key="3">
    <source>
        <dbReference type="PIRSR" id="PIRSR610347-3"/>
    </source>
</evidence>
<evidence type="ECO:0000256" key="4">
    <source>
        <dbReference type="SAM" id="MobiDB-lite"/>
    </source>
</evidence>
<evidence type="ECO:0000313" key="6">
    <source>
        <dbReference type="EMBL" id="POR33586.1"/>
    </source>
</evidence>
<keyword evidence="7" id="KW-1185">Reference proteome</keyword>